<reference evidence="1 2" key="1">
    <citation type="submission" date="2017-04" db="EMBL/GenBank/DDBJ databases">
        <authorList>
            <person name="Afonso C.L."/>
            <person name="Miller P.J."/>
            <person name="Scott M.A."/>
            <person name="Spackman E."/>
            <person name="Goraichik I."/>
            <person name="Dimitrov K.M."/>
            <person name="Suarez D.L."/>
            <person name="Swayne D.E."/>
        </authorList>
    </citation>
    <scope>NUCLEOTIDE SEQUENCE [LARGE SCALE GENOMIC DNA]</scope>
    <source>
        <strain evidence="1 2">ToBE</strain>
    </source>
</reference>
<dbReference type="STRING" id="698762.SAMN00808754_1775"/>
<proteinExistence type="predicted"/>
<evidence type="ECO:0000313" key="1">
    <source>
        <dbReference type="EMBL" id="SMB97166.1"/>
    </source>
</evidence>
<sequence length="74" mass="8449">MILYSPMVPELVWEGAEEYHPVFQEVKVGHITLVVEPLTFAQARVVRLISTDPADYLYSPYQPGKILEFTPRAT</sequence>
<protein>
    <submittedName>
        <fullName evidence="1">YlzJ-like protein</fullName>
    </submittedName>
</protein>
<dbReference type="Proteomes" id="UP000192569">
    <property type="component" value="Chromosome I"/>
</dbReference>
<accession>A0A1W1VV12</accession>
<dbReference type="RefSeq" id="WP_084665375.1">
    <property type="nucleotide sequence ID" value="NZ_LT838272.1"/>
</dbReference>
<evidence type="ECO:0000313" key="2">
    <source>
        <dbReference type="Proteomes" id="UP000192569"/>
    </source>
</evidence>
<keyword evidence="2" id="KW-1185">Reference proteome</keyword>
<name>A0A1W1VV12_9FIRM</name>
<gene>
    <name evidence="1" type="ORF">SAMN00808754_1775</name>
</gene>
<organism evidence="1 2">
    <name type="scientific">Thermanaeromonas toyohensis ToBE</name>
    <dbReference type="NCBI Taxonomy" id="698762"/>
    <lineage>
        <taxon>Bacteria</taxon>
        <taxon>Bacillati</taxon>
        <taxon>Bacillota</taxon>
        <taxon>Clostridia</taxon>
        <taxon>Neomoorellales</taxon>
        <taxon>Neomoorellaceae</taxon>
        <taxon>Thermanaeromonas</taxon>
    </lineage>
</organism>
<dbReference type="AlphaFoldDB" id="A0A1W1VV12"/>
<dbReference type="OrthoDB" id="1683573at2"/>
<dbReference type="InterPro" id="IPR025619">
    <property type="entry name" value="YlzJ"/>
</dbReference>
<dbReference type="EMBL" id="LT838272">
    <property type="protein sequence ID" value="SMB97166.1"/>
    <property type="molecule type" value="Genomic_DNA"/>
</dbReference>
<dbReference type="Pfam" id="PF14035">
    <property type="entry name" value="YlzJ"/>
    <property type="match status" value="1"/>
</dbReference>